<feature type="compositionally biased region" description="Polar residues" evidence="2">
    <location>
        <begin position="403"/>
        <end position="413"/>
    </location>
</feature>
<dbReference type="SUPFAM" id="SSF54001">
    <property type="entry name" value="Cysteine proteinases"/>
    <property type="match status" value="1"/>
</dbReference>
<organism evidence="4 5">
    <name type="scientific">Necator americanus</name>
    <name type="common">Human hookworm</name>
    <dbReference type="NCBI Taxonomy" id="51031"/>
    <lineage>
        <taxon>Eukaryota</taxon>
        <taxon>Metazoa</taxon>
        <taxon>Ecdysozoa</taxon>
        <taxon>Nematoda</taxon>
        <taxon>Chromadorea</taxon>
        <taxon>Rhabditida</taxon>
        <taxon>Rhabditina</taxon>
        <taxon>Rhabditomorpha</taxon>
        <taxon>Strongyloidea</taxon>
        <taxon>Ancylostomatidae</taxon>
        <taxon>Bunostominae</taxon>
        <taxon>Necator</taxon>
    </lineage>
</organism>
<name>A0ABR1BYC0_NECAM</name>
<feature type="compositionally biased region" description="Low complexity" evidence="2">
    <location>
        <begin position="471"/>
        <end position="482"/>
    </location>
</feature>
<gene>
    <name evidence="4" type="primary">Necator_chrI.g3772</name>
    <name evidence="4" type="ORF">RB195_007643</name>
</gene>
<dbReference type="Gene3D" id="1.20.5.320">
    <property type="entry name" value="6-Phosphogluconate Dehydrogenase, domain 3"/>
    <property type="match status" value="1"/>
</dbReference>
<evidence type="ECO:0000313" key="5">
    <source>
        <dbReference type="Proteomes" id="UP001303046"/>
    </source>
</evidence>
<dbReference type="Proteomes" id="UP001303046">
    <property type="component" value="Unassembled WGS sequence"/>
</dbReference>
<evidence type="ECO:0000259" key="3">
    <source>
        <dbReference type="SMART" id="SM00645"/>
    </source>
</evidence>
<reference evidence="4 5" key="1">
    <citation type="submission" date="2023-08" db="EMBL/GenBank/DDBJ databases">
        <title>A Necator americanus chromosomal reference genome.</title>
        <authorList>
            <person name="Ilik V."/>
            <person name="Petrzelkova K.J."/>
            <person name="Pardy F."/>
            <person name="Fuh T."/>
            <person name="Niatou-Singa F.S."/>
            <person name="Gouil Q."/>
            <person name="Baker L."/>
            <person name="Ritchie M.E."/>
            <person name="Jex A.R."/>
            <person name="Gazzola D."/>
            <person name="Li H."/>
            <person name="Toshio Fujiwara R."/>
            <person name="Zhan B."/>
            <person name="Aroian R.V."/>
            <person name="Pafco B."/>
            <person name="Schwarz E.M."/>
        </authorList>
    </citation>
    <scope>NUCLEOTIDE SEQUENCE [LARGE SCALE GENOMIC DNA]</scope>
    <source>
        <strain evidence="4 5">Aroian</strain>
        <tissue evidence="4">Whole animal</tissue>
    </source>
</reference>
<dbReference type="SMART" id="SM00645">
    <property type="entry name" value="Pept_C1"/>
    <property type="match status" value="1"/>
</dbReference>
<dbReference type="InterPro" id="IPR008160">
    <property type="entry name" value="Collagen"/>
</dbReference>
<evidence type="ECO:0000256" key="2">
    <source>
        <dbReference type="SAM" id="MobiDB-lite"/>
    </source>
</evidence>
<feature type="compositionally biased region" description="Basic and acidic residues" evidence="2">
    <location>
        <begin position="390"/>
        <end position="401"/>
    </location>
</feature>
<feature type="domain" description="Peptidase C1A papain C-terminal" evidence="3">
    <location>
        <begin position="90"/>
        <end position="339"/>
    </location>
</feature>
<dbReference type="Pfam" id="PF01391">
    <property type="entry name" value="Collagen"/>
    <property type="match status" value="1"/>
</dbReference>
<feature type="compositionally biased region" description="Low complexity" evidence="2">
    <location>
        <begin position="380"/>
        <end position="389"/>
    </location>
</feature>
<dbReference type="PANTHER" id="PTHR24637:SF236">
    <property type="entry name" value="NEMATODE CUTICLE COLLAGEN N-TERMINAL DOMAIN-CONTAINING PROTEIN"/>
    <property type="match status" value="1"/>
</dbReference>
<feature type="compositionally biased region" description="Gly residues" evidence="2">
    <location>
        <begin position="514"/>
        <end position="523"/>
    </location>
</feature>
<feature type="region of interest" description="Disordered" evidence="2">
    <location>
        <begin position="375"/>
        <end position="568"/>
    </location>
</feature>
<dbReference type="InterPro" id="IPR000668">
    <property type="entry name" value="Peptidase_C1A_C"/>
</dbReference>
<dbReference type="Pfam" id="PF00112">
    <property type="entry name" value="Peptidase_C1"/>
    <property type="match status" value="1"/>
</dbReference>
<dbReference type="CDD" id="cd02620">
    <property type="entry name" value="Peptidase_C1A_CathepsinB"/>
    <property type="match status" value="1"/>
</dbReference>
<dbReference type="EMBL" id="JAVFWL010000001">
    <property type="protein sequence ID" value="KAK6731293.1"/>
    <property type="molecule type" value="Genomic_DNA"/>
</dbReference>
<dbReference type="Gene3D" id="3.90.70.10">
    <property type="entry name" value="Cysteine proteinases"/>
    <property type="match status" value="1"/>
</dbReference>
<evidence type="ECO:0000256" key="1">
    <source>
        <dbReference type="ARBA" id="ARBA00022737"/>
    </source>
</evidence>
<comment type="caution">
    <text evidence="4">The sequence shown here is derived from an EMBL/GenBank/DDBJ whole genome shotgun (WGS) entry which is preliminary data.</text>
</comment>
<evidence type="ECO:0000313" key="4">
    <source>
        <dbReference type="EMBL" id="KAK6731293.1"/>
    </source>
</evidence>
<sequence length="597" mass="64808">MLIFAVLVVFAFAEKQQTIEELLDEQIPDFAQRLTGQVLVDYVNEHQTFFKAEYTPNSERTLKHRLMNLKYMAKPKKEEILKIEDFDEELPDSFDAREKWPECTSIGYIRDQSDCGSDWAVASAEVMSDRICIQSNGTRKILVSDADIFACCGIRCGVGCVGGSPIQAFRYVERVGACTGGRYREKNVCKPYPFYPCGQHQNQTYYGPCVEGNYTFNVPKCRKMCQLKYLVPYEKDKIYGDTSYFLPKNEKLIRYEILKKGPVVAQFTVHEDFIHYKKGIYKHKAGGAVALHVAKVIGWGTENGTDYWLLANSYNVDWGENGGFNAGTLAVNKEAANTAWKQMEFTAPRQYRNRRQIFLPNLWCSCTTAPNNCPPGPAGPQGLPGLPGYDGKDGQPGKDGNKGNYSSYQTRINNGCAKCPHGPQGPPGPAGAAGSPGQRGLQGPVGARGIRGPLGQPGTMGDPGPPGIPGSPGSYGSSGAPGKRLRGKMGPIGPAGPRGPEGSPGSVGSQGLPGLHGGIGLVGRPGRPGIPGEDGIQGVPGDAASPGPDGGYCPCPEQEDKERQLGHPMRLVSLSRRVRLRETRKVRARKASHKVRK</sequence>
<protein>
    <recommendedName>
        <fullName evidence="3">Peptidase C1A papain C-terminal domain-containing protein</fullName>
    </recommendedName>
</protein>
<dbReference type="InterPro" id="IPR038765">
    <property type="entry name" value="Papain-like_cys_pep_sf"/>
</dbReference>
<accession>A0ABR1BYC0</accession>
<dbReference type="PANTHER" id="PTHR24637">
    <property type="entry name" value="COLLAGEN"/>
    <property type="match status" value="1"/>
</dbReference>
<keyword evidence="5" id="KW-1185">Reference proteome</keyword>
<keyword evidence="1" id="KW-0677">Repeat</keyword>
<proteinExistence type="predicted"/>